<dbReference type="SUPFAM" id="SSF159774">
    <property type="entry name" value="YerB-like"/>
    <property type="match status" value="1"/>
</dbReference>
<evidence type="ECO:0000256" key="2">
    <source>
        <dbReference type="SAM" id="SignalP"/>
    </source>
</evidence>
<comment type="caution">
    <text evidence="5">The sequence shown here is derived from an EMBL/GenBank/DDBJ whole genome shotgun (WGS) entry which is preliminary data.</text>
</comment>
<gene>
    <name evidence="5" type="ORF">HNQ80_004054</name>
</gene>
<dbReference type="Gene3D" id="3.50.90.10">
    <property type="entry name" value="YerB-like"/>
    <property type="match status" value="1"/>
</dbReference>
<keyword evidence="6" id="KW-1185">Reference proteome</keyword>
<evidence type="ECO:0000313" key="6">
    <source>
        <dbReference type="Proteomes" id="UP000579281"/>
    </source>
</evidence>
<evidence type="ECO:0000313" key="5">
    <source>
        <dbReference type="EMBL" id="MBB6217918.1"/>
    </source>
</evidence>
<name>A0A841L015_9FIRM</name>
<feature type="domain" description="DUF3048" evidence="3">
    <location>
        <begin position="65"/>
        <end position="206"/>
    </location>
</feature>
<dbReference type="RefSeq" id="WP_184312424.1">
    <property type="nucleotide sequence ID" value="NZ_JACHEN010000030.1"/>
</dbReference>
<reference evidence="5 6" key="1">
    <citation type="submission" date="2020-08" db="EMBL/GenBank/DDBJ databases">
        <title>Genomic Encyclopedia of Type Strains, Phase IV (KMG-IV): sequencing the most valuable type-strain genomes for metagenomic binning, comparative biology and taxonomic classification.</title>
        <authorList>
            <person name="Goeker M."/>
        </authorList>
    </citation>
    <scope>NUCLEOTIDE SEQUENCE [LARGE SCALE GENOMIC DNA]</scope>
    <source>
        <strain evidence="5 6">DSM 103526</strain>
    </source>
</reference>
<feature type="region of interest" description="Disordered" evidence="1">
    <location>
        <begin position="28"/>
        <end position="68"/>
    </location>
</feature>
<evidence type="ECO:0000256" key="1">
    <source>
        <dbReference type="SAM" id="MobiDB-lite"/>
    </source>
</evidence>
<protein>
    <recommendedName>
        <fullName evidence="7">Lipoprotein YerB</fullName>
    </recommendedName>
</protein>
<sequence>MNRNKVLTLIMSLILVFTVLSGCGKPAPASSDVEIVESPDEENGSDEVKGESEEQSNPLGVPSPLSGIYTDKENISRRPIAVMLDNQSKARPQAGLDQAEIIYEALAEGGITRYMAIFLMNAPESIGPVRSARPYFIDKALEYDALYVHVGGSPQAFVDIKELKVADIDAMSRDGSIFWRKNHKKAPHNMYTSTNALRKAAQNSNYKAEGDFSSIHFNGEDADISGSLVSYVEIPYFKDYHPSFQYNEEDRKYYRSINGAPHLDEISKIHLHAKNIIIQKCDTEAIDSVGRLEMKVTGTGTGYFLTNGKMMEITWEKKSRKARTKYFDGNGKEIRLNPGVTWIELIPMKLESIFQ</sequence>
<feature type="compositionally biased region" description="Acidic residues" evidence="1">
    <location>
        <begin position="34"/>
        <end position="45"/>
    </location>
</feature>
<dbReference type="Pfam" id="PF11258">
    <property type="entry name" value="DUF3048"/>
    <property type="match status" value="1"/>
</dbReference>
<evidence type="ECO:0000259" key="3">
    <source>
        <dbReference type="Pfam" id="PF11258"/>
    </source>
</evidence>
<evidence type="ECO:0000259" key="4">
    <source>
        <dbReference type="Pfam" id="PF17479"/>
    </source>
</evidence>
<dbReference type="PROSITE" id="PS51257">
    <property type="entry name" value="PROKAR_LIPOPROTEIN"/>
    <property type="match status" value="1"/>
</dbReference>
<feature type="signal peptide" evidence="2">
    <location>
        <begin position="1"/>
        <end position="21"/>
    </location>
</feature>
<dbReference type="Proteomes" id="UP000579281">
    <property type="component" value="Unassembled WGS sequence"/>
</dbReference>
<feature type="chain" id="PRO_5038841666" description="Lipoprotein YerB" evidence="2">
    <location>
        <begin position="22"/>
        <end position="355"/>
    </location>
</feature>
<feature type="domain" description="DUF3048" evidence="4">
    <location>
        <begin position="232"/>
        <end position="343"/>
    </location>
</feature>
<dbReference type="AlphaFoldDB" id="A0A841L015"/>
<dbReference type="Pfam" id="PF17479">
    <property type="entry name" value="DUF3048_C"/>
    <property type="match status" value="1"/>
</dbReference>
<dbReference type="EMBL" id="JACHEN010000030">
    <property type="protein sequence ID" value="MBB6217918.1"/>
    <property type="molecule type" value="Genomic_DNA"/>
</dbReference>
<keyword evidence="2" id="KW-0732">Signal</keyword>
<dbReference type="InterPro" id="IPR023158">
    <property type="entry name" value="YerB-like_sf"/>
</dbReference>
<evidence type="ECO:0008006" key="7">
    <source>
        <dbReference type="Google" id="ProtNLM"/>
    </source>
</evidence>
<dbReference type="InterPro" id="IPR035328">
    <property type="entry name" value="DUF3048_C"/>
</dbReference>
<organism evidence="5 6">
    <name type="scientific">Anaerosolibacter carboniphilus</name>
    <dbReference type="NCBI Taxonomy" id="1417629"/>
    <lineage>
        <taxon>Bacteria</taxon>
        <taxon>Bacillati</taxon>
        <taxon>Bacillota</taxon>
        <taxon>Clostridia</taxon>
        <taxon>Peptostreptococcales</taxon>
        <taxon>Thermotaleaceae</taxon>
        <taxon>Anaerosolibacter</taxon>
    </lineage>
</organism>
<accession>A0A841L015</accession>
<proteinExistence type="predicted"/>
<dbReference type="InterPro" id="IPR021416">
    <property type="entry name" value="DUF3048_N"/>
</dbReference>